<dbReference type="Proteomes" id="UP001321760">
    <property type="component" value="Unassembled WGS sequence"/>
</dbReference>
<gene>
    <name evidence="2" type="ORF">QBC34DRAFT_213542</name>
</gene>
<evidence type="ECO:0000313" key="3">
    <source>
        <dbReference type="Proteomes" id="UP001321760"/>
    </source>
</evidence>
<accession>A0AAV9G7N9</accession>
<organism evidence="2 3">
    <name type="scientific">Podospora aff. communis PSN243</name>
    <dbReference type="NCBI Taxonomy" id="3040156"/>
    <lineage>
        <taxon>Eukaryota</taxon>
        <taxon>Fungi</taxon>
        <taxon>Dikarya</taxon>
        <taxon>Ascomycota</taxon>
        <taxon>Pezizomycotina</taxon>
        <taxon>Sordariomycetes</taxon>
        <taxon>Sordariomycetidae</taxon>
        <taxon>Sordariales</taxon>
        <taxon>Podosporaceae</taxon>
        <taxon>Podospora</taxon>
    </lineage>
</organism>
<evidence type="ECO:0000256" key="1">
    <source>
        <dbReference type="SAM" id="MobiDB-lite"/>
    </source>
</evidence>
<evidence type="ECO:0000313" key="2">
    <source>
        <dbReference type="EMBL" id="KAK4443106.1"/>
    </source>
</evidence>
<dbReference type="AlphaFoldDB" id="A0AAV9G7N9"/>
<proteinExistence type="predicted"/>
<reference evidence="2" key="2">
    <citation type="submission" date="2023-05" db="EMBL/GenBank/DDBJ databases">
        <authorList>
            <consortium name="Lawrence Berkeley National Laboratory"/>
            <person name="Steindorff A."/>
            <person name="Hensen N."/>
            <person name="Bonometti L."/>
            <person name="Westerberg I."/>
            <person name="Brannstrom I.O."/>
            <person name="Guillou S."/>
            <person name="Cros-Aarteil S."/>
            <person name="Calhoun S."/>
            <person name="Haridas S."/>
            <person name="Kuo A."/>
            <person name="Mondo S."/>
            <person name="Pangilinan J."/>
            <person name="Riley R."/>
            <person name="Labutti K."/>
            <person name="Andreopoulos B."/>
            <person name="Lipzen A."/>
            <person name="Chen C."/>
            <person name="Yanf M."/>
            <person name="Daum C."/>
            <person name="Ng V."/>
            <person name="Clum A."/>
            <person name="Ohm R."/>
            <person name="Martin F."/>
            <person name="Silar P."/>
            <person name="Natvig D."/>
            <person name="Lalanne C."/>
            <person name="Gautier V."/>
            <person name="Ament-Velasquez S.L."/>
            <person name="Kruys A."/>
            <person name="Hutchinson M.I."/>
            <person name="Powell A.J."/>
            <person name="Barry K."/>
            <person name="Miller A.N."/>
            <person name="Grigoriev I.V."/>
            <person name="Debuchy R."/>
            <person name="Gladieux P."/>
            <person name="Thoren M.H."/>
            <person name="Johannesson H."/>
        </authorList>
    </citation>
    <scope>NUCLEOTIDE SEQUENCE</scope>
    <source>
        <strain evidence="2">PSN243</strain>
    </source>
</reference>
<protein>
    <submittedName>
        <fullName evidence="2">Uncharacterized protein</fullName>
    </submittedName>
</protein>
<feature type="region of interest" description="Disordered" evidence="1">
    <location>
        <begin position="1"/>
        <end position="58"/>
    </location>
</feature>
<name>A0AAV9G7N9_9PEZI</name>
<comment type="caution">
    <text evidence="2">The sequence shown here is derived from an EMBL/GenBank/DDBJ whole genome shotgun (WGS) entry which is preliminary data.</text>
</comment>
<reference evidence="2" key="1">
    <citation type="journal article" date="2023" name="Mol. Phylogenet. Evol.">
        <title>Genome-scale phylogeny and comparative genomics of the fungal order Sordariales.</title>
        <authorList>
            <person name="Hensen N."/>
            <person name="Bonometti L."/>
            <person name="Westerberg I."/>
            <person name="Brannstrom I.O."/>
            <person name="Guillou S."/>
            <person name="Cros-Aarteil S."/>
            <person name="Calhoun S."/>
            <person name="Haridas S."/>
            <person name="Kuo A."/>
            <person name="Mondo S."/>
            <person name="Pangilinan J."/>
            <person name="Riley R."/>
            <person name="LaButti K."/>
            <person name="Andreopoulos B."/>
            <person name="Lipzen A."/>
            <person name="Chen C."/>
            <person name="Yan M."/>
            <person name="Daum C."/>
            <person name="Ng V."/>
            <person name="Clum A."/>
            <person name="Steindorff A."/>
            <person name="Ohm R.A."/>
            <person name="Martin F."/>
            <person name="Silar P."/>
            <person name="Natvig D.O."/>
            <person name="Lalanne C."/>
            <person name="Gautier V."/>
            <person name="Ament-Velasquez S.L."/>
            <person name="Kruys A."/>
            <person name="Hutchinson M.I."/>
            <person name="Powell A.J."/>
            <person name="Barry K."/>
            <person name="Miller A.N."/>
            <person name="Grigoriev I.V."/>
            <person name="Debuchy R."/>
            <person name="Gladieux P."/>
            <person name="Hiltunen Thoren M."/>
            <person name="Johannesson H."/>
        </authorList>
    </citation>
    <scope>NUCLEOTIDE SEQUENCE</scope>
    <source>
        <strain evidence="2">PSN243</strain>
    </source>
</reference>
<keyword evidence="3" id="KW-1185">Reference proteome</keyword>
<dbReference type="EMBL" id="MU865999">
    <property type="protein sequence ID" value="KAK4443106.1"/>
    <property type="molecule type" value="Genomic_DNA"/>
</dbReference>
<sequence length="200" mass="22267">MSESGKRNEGLPARLPHFDRRLAHGPPKCRFSHSHKLSHTTTPSFEDASRGRTQGDAPGKLALRTEDEITSFWPRGGRCPALRASQNVRQCIFRLIILLRRERQRLSLKVAEKQAAAWESGCTTQPELRVEDSRKLTRVNSPHSPPIPSSLTAACVLHAKSVQLHTNDGVVRETSGWSLAQRCPLTSVRQASHAGEQWQG</sequence>